<evidence type="ECO:0000256" key="2">
    <source>
        <dbReference type="ARBA" id="ARBA00022679"/>
    </source>
</evidence>
<organism evidence="5 6">
    <name type="scientific">Nocardia terpenica</name>
    <dbReference type="NCBI Taxonomy" id="455432"/>
    <lineage>
        <taxon>Bacteria</taxon>
        <taxon>Bacillati</taxon>
        <taxon>Actinomycetota</taxon>
        <taxon>Actinomycetes</taxon>
        <taxon>Mycobacteriales</taxon>
        <taxon>Nocardiaceae</taxon>
        <taxon>Nocardia</taxon>
    </lineage>
</organism>
<keyword evidence="3" id="KW-0949">S-adenosyl-L-methionine</keyword>
<keyword evidence="1 5" id="KW-0489">Methyltransferase</keyword>
<accession>A0A6G9Z6P4</accession>
<evidence type="ECO:0000313" key="6">
    <source>
        <dbReference type="Proteomes" id="UP000500953"/>
    </source>
</evidence>
<dbReference type="Proteomes" id="UP000500953">
    <property type="component" value="Chromosome"/>
</dbReference>
<dbReference type="GO" id="GO:0009307">
    <property type="term" value="P:DNA restriction-modification system"/>
    <property type="evidence" value="ECO:0007669"/>
    <property type="project" value="UniProtKB-KW"/>
</dbReference>
<reference evidence="5 6" key="1">
    <citation type="journal article" date="2019" name="ACS Chem. Biol.">
        <title>Identification and Mobilization of a Cryptic Antibiotic Biosynthesis Gene Locus from a Human-Pathogenic Nocardia Isolate.</title>
        <authorList>
            <person name="Herisse M."/>
            <person name="Ishida K."/>
            <person name="Porter J.L."/>
            <person name="Howden B."/>
            <person name="Hertweck C."/>
            <person name="Stinear T.P."/>
            <person name="Pidot S.J."/>
        </authorList>
    </citation>
    <scope>NUCLEOTIDE SEQUENCE [LARGE SCALE GENOMIC DNA]</scope>
    <source>
        <strain evidence="5 6">AUSMDU00012715</strain>
    </source>
</reference>
<dbReference type="SUPFAM" id="SSF53335">
    <property type="entry name" value="S-adenosyl-L-methionine-dependent methyltransferases"/>
    <property type="match status" value="1"/>
</dbReference>
<dbReference type="PROSITE" id="PS00094">
    <property type="entry name" value="C5_MTASE_1"/>
    <property type="match status" value="1"/>
</dbReference>
<dbReference type="AlphaFoldDB" id="A0A6G9Z6P4"/>
<dbReference type="EMBL" id="CP046173">
    <property type="protein sequence ID" value="QIS21269.1"/>
    <property type="molecule type" value="Genomic_DNA"/>
</dbReference>
<evidence type="ECO:0000256" key="3">
    <source>
        <dbReference type="ARBA" id="ARBA00022691"/>
    </source>
</evidence>
<gene>
    <name evidence="5" type="ORF">F6W96_26015</name>
</gene>
<dbReference type="Pfam" id="PF00145">
    <property type="entry name" value="DNA_methylase"/>
    <property type="match status" value="1"/>
</dbReference>
<protein>
    <submittedName>
        <fullName evidence="5">SAM-dependent methyltransferase</fullName>
    </submittedName>
</protein>
<dbReference type="InterPro" id="IPR018117">
    <property type="entry name" value="C5_DNA_meth_AS"/>
</dbReference>
<dbReference type="InterPro" id="IPR029063">
    <property type="entry name" value="SAM-dependent_MTases_sf"/>
</dbReference>
<evidence type="ECO:0000256" key="1">
    <source>
        <dbReference type="ARBA" id="ARBA00022603"/>
    </source>
</evidence>
<evidence type="ECO:0000313" key="5">
    <source>
        <dbReference type="EMBL" id="QIS21269.1"/>
    </source>
</evidence>
<sequence>MGGGRVTTKPRLLDLFCKQGGAGLGYHLAGFDVVGVDIEPQPQYPFEFRQADAIEFLKDHHTEFDAFHASPPCQAFSLTRNLGGREYADLLGSVRDAFRRLAGTRPWVIENVPGADLRNPVMVCGSMFYGLQVYRHRLFEASFPVTLPAHRVHYLPVTQMGRASKPGEIIQPVGNFIGTERAKAAMGIDWMTREGLREAIPPAYTHLIGEQMLSHTNTRVPQQAALFAA</sequence>
<keyword evidence="2 5" id="KW-0808">Transferase</keyword>
<proteinExistence type="predicted"/>
<dbReference type="GO" id="GO:0032259">
    <property type="term" value="P:methylation"/>
    <property type="evidence" value="ECO:0007669"/>
    <property type="project" value="UniProtKB-KW"/>
</dbReference>
<dbReference type="InterPro" id="IPR001525">
    <property type="entry name" value="C5_MeTfrase"/>
</dbReference>
<dbReference type="GO" id="GO:0008168">
    <property type="term" value="F:methyltransferase activity"/>
    <property type="evidence" value="ECO:0007669"/>
    <property type="project" value="UniProtKB-KW"/>
</dbReference>
<dbReference type="Gene3D" id="3.40.50.150">
    <property type="entry name" value="Vaccinia Virus protein VP39"/>
    <property type="match status" value="1"/>
</dbReference>
<keyword evidence="4" id="KW-0680">Restriction system</keyword>
<evidence type="ECO:0000256" key="4">
    <source>
        <dbReference type="ARBA" id="ARBA00022747"/>
    </source>
</evidence>
<name>A0A6G9Z6P4_9NOCA</name>